<dbReference type="AlphaFoldDB" id="A0AAU7DFN1"/>
<reference evidence="1" key="1">
    <citation type="submission" date="2023-03" db="EMBL/GenBank/DDBJ databases">
        <title>Edaphobacter sp.</title>
        <authorList>
            <person name="Huber K.J."/>
            <person name="Papendorf J."/>
            <person name="Pilke C."/>
            <person name="Bunk B."/>
            <person name="Sproeer C."/>
            <person name="Pester M."/>
        </authorList>
    </citation>
    <scope>NUCLEOTIDE SEQUENCE</scope>
    <source>
        <strain evidence="1">DSM 110680</strain>
    </source>
</reference>
<sequence length="106" mass="11652">MSTTDKIAGLKEILALDPKNAFARYGIAMELANRGEVETALREFDVLIEQNPDYTAAYFMSAQTLAKAERNSEAIEKLKAGIGCAARTGNRHALSEMQGMLDELDR</sequence>
<protein>
    <recommendedName>
        <fullName evidence="2">Tetratricopeptide repeat protein</fullName>
    </recommendedName>
</protein>
<evidence type="ECO:0008006" key="2">
    <source>
        <dbReference type="Google" id="ProtNLM"/>
    </source>
</evidence>
<dbReference type="SUPFAM" id="SSF48452">
    <property type="entry name" value="TPR-like"/>
    <property type="match status" value="1"/>
</dbReference>
<organism evidence="1">
    <name type="scientific">Telmatobacter sp. DSM 110680</name>
    <dbReference type="NCBI Taxonomy" id="3036704"/>
    <lineage>
        <taxon>Bacteria</taxon>
        <taxon>Pseudomonadati</taxon>
        <taxon>Acidobacteriota</taxon>
        <taxon>Terriglobia</taxon>
        <taxon>Terriglobales</taxon>
        <taxon>Acidobacteriaceae</taxon>
        <taxon>Telmatobacter</taxon>
    </lineage>
</organism>
<dbReference type="EMBL" id="CP121196">
    <property type="protein sequence ID" value="XBH16508.1"/>
    <property type="molecule type" value="Genomic_DNA"/>
</dbReference>
<dbReference type="Gene3D" id="1.25.40.10">
    <property type="entry name" value="Tetratricopeptide repeat domain"/>
    <property type="match status" value="1"/>
</dbReference>
<dbReference type="RefSeq" id="WP_348261737.1">
    <property type="nucleotide sequence ID" value="NZ_CP121196.1"/>
</dbReference>
<dbReference type="InterPro" id="IPR011990">
    <property type="entry name" value="TPR-like_helical_dom_sf"/>
</dbReference>
<evidence type="ECO:0000313" key="1">
    <source>
        <dbReference type="EMBL" id="XBH16508.1"/>
    </source>
</evidence>
<proteinExistence type="predicted"/>
<gene>
    <name evidence="1" type="ORF">P8935_18280</name>
</gene>
<accession>A0AAU7DFN1</accession>
<name>A0AAU7DFN1_9BACT</name>